<reference evidence="3" key="1">
    <citation type="submission" date="2023-03" db="EMBL/GenBank/DDBJ databases">
        <title>Actinorhabdospora filicis NBRC 111898.</title>
        <authorList>
            <person name="Ichikawa N."/>
            <person name="Sato H."/>
            <person name="Tonouchi N."/>
        </authorList>
    </citation>
    <scope>NUCLEOTIDE SEQUENCE</scope>
    <source>
        <strain evidence="3">NBRC 111898</strain>
    </source>
</reference>
<dbReference type="RefSeq" id="WP_285666375.1">
    <property type="nucleotide sequence ID" value="NZ_BSTX01000004.1"/>
</dbReference>
<gene>
    <name evidence="3" type="ORF">Afil01_58550</name>
</gene>
<feature type="transmembrane region" description="Helical" evidence="2">
    <location>
        <begin position="39"/>
        <end position="60"/>
    </location>
</feature>
<keyword evidence="2" id="KW-0472">Membrane</keyword>
<comment type="caution">
    <text evidence="3">The sequence shown here is derived from an EMBL/GenBank/DDBJ whole genome shotgun (WGS) entry which is preliminary data.</text>
</comment>
<sequence>MTEDLRARLDREFEDCTPDIIIDSASLMDRGRRRKRSRYAVMGTAALALVMALAVAIGNLPGRDGHPNPTTSGSPVPKTQPDFPLPEDLDLSAPSHWISEPGSENAVATNPETVRLHEALLARLRDHGVHPNDDSTFGRSLGGLELDSTPFTTDMVARWNARLSEQVAYQGGVLDLRPGPYPTSGRPEVNGYFSFEAVSKGSFKRGPTSASDNGHGEVRSAAYLYTCDDYTSWVADGYIVGDWDNTCATTDLADGAQLVTIESRRTPPPNGTEARAGIDTAILYLPNGNAYMMSTRLRTLDDGALAPPRLSAAQLGEILRSLPEVIVY</sequence>
<evidence type="ECO:0000313" key="3">
    <source>
        <dbReference type="EMBL" id="GLZ81048.1"/>
    </source>
</evidence>
<organism evidence="3 4">
    <name type="scientific">Actinorhabdospora filicis</name>
    <dbReference type="NCBI Taxonomy" id="1785913"/>
    <lineage>
        <taxon>Bacteria</taxon>
        <taxon>Bacillati</taxon>
        <taxon>Actinomycetota</taxon>
        <taxon>Actinomycetes</taxon>
        <taxon>Micromonosporales</taxon>
        <taxon>Micromonosporaceae</taxon>
        <taxon>Actinorhabdospora</taxon>
    </lineage>
</organism>
<keyword evidence="2" id="KW-1133">Transmembrane helix</keyword>
<evidence type="ECO:0000256" key="1">
    <source>
        <dbReference type="SAM" id="MobiDB-lite"/>
    </source>
</evidence>
<dbReference type="Proteomes" id="UP001165079">
    <property type="component" value="Unassembled WGS sequence"/>
</dbReference>
<dbReference type="AlphaFoldDB" id="A0A9W6SRJ8"/>
<protein>
    <submittedName>
        <fullName evidence="3">Uncharacterized protein</fullName>
    </submittedName>
</protein>
<name>A0A9W6SRJ8_9ACTN</name>
<accession>A0A9W6SRJ8</accession>
<evidence type="ECO:0000256" key="2">
    <source>
        <dbReference type="SAM" id="Phobius"/>
    </source>
</evidence>
<feature type="region of interest" description="Disordered" evidence="1">
    <location>
        <begin position="62"/>
        <end position="108"/>
    </location>
</feature>
<dbReference type="EMBL" id="BSTX01000004">
    <property type="protein sequence ID" value="GLZ81048.1"/>
    <property type="molecule type" value="Genomic_DNA"/>
</dbReference>
<proteinExistence type="predicted"/>
<keyword evidence="4" id="KW-1185">Reference proteome</keyword>
<evidence type="ECO:0000313" key="4">
    <source>
        <dbReference type="Proteomes" id="UP001165079"/>
    </source>
</evidence>
<keyword evidence="2" id="KW-0812">Transmembrane</keyword>